<reference evidence="3 4" key="1">
    <citation type="journal article" date="2015" name="Genome Announc.">
        <title>Expanding the biotechnology potential of lactobacilli through comparative genomics of 213 strains and associated genera.</title>
        <authorList>
            <person name="Sun Z."/>
            <person name="Harris H.M."/>
            <person name="McCann A."/>
            <person name="Guo C."/>
            <person name="Argimon S."/>
            <person name="Zhang W."/>
            <person name="Yang X."/>
            <person name="Jeffery I.B."/>
            <person name="Cooney J.C."/>
            <person name="Kagawa T.F."/>
            <person name="Liu W."/>
            <person name="Song Y."/>
            <person name="Salvetti E."/>
            <person name="Wrobel A."/>
            <person name="Rasinkangas P."/>
            <person name="Parkhill J."/>
            <person name="Rea M.C."/>
            <person name="O'Sullivan O."/>
            <person name="Ritari J."/>
            <person name="Douillard F.P."/>
            <person name="Paul Ross R."/>
            <person name="Yang R."/>
            <person name="Briner A.E."/>
            <person name="Felis G.E."/>
            <person name="de Vos W.M."/>
            <person name="Barrangou R."/>
            <person name="Klaenhammer T.R."/>
            <person name="Caufield P.W."/>
            <person name="Cui Y."/>
            <person name="Zhang H."/>
            <person name="O'Toole P.W."/>
        </authorList>
    </citation>
    <scope>NUCLEOTIDE SEQUENCE [LARGE SCALE GENOMIC DNA]</scope>
    <source>
        <strain evidence="3 4">DSM 24302</strain>
    </source>
</reference>
<accession>A0A0R2CPU3</accession>
<dbReference type="GO" id="GO:0009253">
    <property type="term" value="P:peptidoglycan catabolic process"/>
    <property type="evidence" value="ECO:0007669"/>
    <property type="project" value="InterPro"/>
</dbReference>
<organism evidence="3 4">
    <name type="scientific">Lentilactobacillus senioris DSM 24302 = JCM 17472</name>
    <dbReference type="NCBI Taxonomy" id="1423802"/>
    <lineage>
        <taxon>Bacteria</taxon>
        <taxon>Bacillati</taxon>
        <taxon>Bacillota</taxon>
        <taxon>Bacilli</taxon>
        <taxon>Lactobacillales</taxon>
        <taxon>Lactobacillaceae</taxon>
        <taxon>Lentilactobacillus</taxon>
    </lineage>
</organism>
<name>A0A0R2CPU3_9LACO</name>
<comment type="caution">
    <text evidence="3">The sequence shown here is derived from an EMBL/GenBank/DDBJ whole genome shotgun (WGS) entry which is preliminary data.</text>
</comment>
<evidence type="ECO:0000256" key="1">
    <source>
        <dbReference type="SAM" id="SignalP"/>
    </source>
</evidence>
<dbReference type="RefSeq" id="WP_056978725.1">
    <property type="nucleotide sequence ID" value="NZ_AYZR01000009.1"/>
</dbReference>
<feature type="domain" description="N-acetylmuramoyl-L-alanine amidase" evidence="2">
    <location>
        <begin position="56"/>
        <end position="195"/>
    </location>
</feature>
<dbReference type="Gene3D" id="3.40.80.10">
    <property type="entry name" value="Peptidoglycan recognition protein-like"/>
    <property type="match status" value="1"/>
</dbReference>
<dbReference type="InterPro" id="IPR002502">
    <property type="entry name" value="Amidase_domain"/>
</dbReference>
<proteinExistence type="predicted"/>
<dbReference type="SMART" id="SM00644">
    <property type="entry name" value="Ami_2"/>
    <property type="match status" value="1"/>
</dbReference>
<sequence>MKKGRIITSLAALGFATVAMFGFGQTANASSSAVNNYIKSHNISHAKVTSSVWSGFPKNKYRHGKGKPEGVVVHETANNSSTLFNEVAFMKRNYQNAFVHTFVDASRIVNIANTNYLSWGAGYPANARYVQFEQVRVHSKSAFAHEVANAAYYTAYILDKYNLKPNDAAYDGKGTVWAHYSVAKFLGGSNHSDPVEYYSATGKKYFGAKYTMAQFYTLVKEYYNDIHSTSGSINANSKKNVKYAKVSYSAGSGNEIAKLSSKKSSYVLYNHVKNSQANVKSYKWPKNAKTNTKVYVDAVGKKSTTTWYRIRFSASTKAKRYWVYSGALKFANVNYTDSTARVTVKSGINDSTRNHVFNSSYLSKKVTKLSNIAGQTFNADKLASMTDLNGKTKNYYRINVNGKSQWIYANHVTVE</sequence>
<dbReference type="Proteomes" id="UP000051256">
    <property type="component" value="Unassembled WGS sequence"/>
</dbReference>
<evidence type="ECO:0000259" key="2">
    <source>
        <dbReference type="SMART" id="SM00644"/>
    </source>
</evidence>
<dbReference type="STRING" id="1423802.FC56_GL000923"/>
<protein>
    <submittedName>
        <fullName evidence="3">N-acetylmuramoyl-L-alanine amidase family 2 protein</fullName>
    </submittedName>
</protein>
<dbReference type="InterPro" id="IPR036505">
    <property type="entry name" value="Amidase/PGRP_sf"/>
</dbReference>
<feature type="signal peptide" evidence="1">
    <location>
        <begin position="1"/>
        <end position="21"/>
    </location>
</feature>
<dbReference type="GO" id="GO:0008745">
    <property type="term" value="F:N-acetylmuramoyl-L-alanine amidase activity"/>
    <property type="evidence" value="ECO:0007669"/>
    <property type="project" value="InterPro"/>
</dbReference>
<dbReference type="SUPFAM" id="SSF55846">
    <property type="entry name" value="N-acetylmuramoyl-L-alanine amidase-like"/>
    <property type="match status" value="1"/>
</dbReference>
<evidence type="ECO:0000313" key="4">
    <source>
        <dbReference type="Proteomes" id="UP000051256"/>
    </source>
</evidence>
<keyword evidence="4" id="KW-1185">Reference proteome</keyword>
<dbReference type="PATRIC" id="fig|1423802.4.peg.936"/>
<dbReference type="CDD" id="cd06583">
    <property type="entry name" value="PGRP"/>
    <property type="match status" value="1"/>
</dbReference>
<dbReference type="AlphaFoldDB" id="A0A0R2CPU3"/>
<dbReference type="EMBL" id="AYZR01000009">
    <property type="protein sequence ID" value="KRM93258.1"/>
    <property type="molecule type" value="Genomic_DNA"/>
</dbReference>
<gene>
    <name evidence="3" type="ORF">FC56_GL000923</name>
</gene>
<dbReference type="Pfam" id="PF01510">
    <property type="entry name" value="Amidase_2"/>
    <property type="match status" value="1"/>
</dbReference>
<evidence type="ECO:0000313" key="3">
    <source>
        <dbReference type="EMBL" id="KRM93258.1"/>
    </source>
</evidence>
<keyword evidence="1" id="KW-0732">Signal</keyword>
<feature type="chain" id="PRO_5038880918" evidence="1">
    <location>
        <begin position="22"/>
        <end position="415"/>
    </location>
</feature>